<keyword evidence="5" id="KW-0456">Lyase</keyword>
<dbReference type="PROSITE" id="PS00887">
    <property type="entry name" value="ILVD_EDD_2"/>
    <property type="match status" value="1"/>
</dbReference>
<evidence type="ECO:0000256" key="3">
    <source>
        <dbReference type="ARBA" id="ARBA00023004"/>
    </source>
</evidence>
<dbReference type="GO" id="GO:0046872">
    <property type="term" value="F:metal ion binding"/>
    <property type="evidence" value="ECO:0007669"/>
    <property type="project" value="UniProtKB-KW"/>
</dbReference>
<comment type="caution">
    <text evidence="8">The sequence shown here is derived from an EMBL/GenBank/DDBJ whole genome shotgun (WGS) entry which is preliminary data.</text>
</comment>
<feature type="non-terminal residue" evidence="8">
    <location>
        <position position="1"/>
    </location>
</feature>
<evidence type="ECO:0000256" key="2">
    <source>
        <dbReference type="ARBA" id="ARBA00022723"/>
    </source>
</evidence>
<dbReference type="InterPro" id="IPR020558">
    <property type="entry name" value="DiOHA_6PGluconate_deHydtase_CS"/>
</dbReference>
<proteinExistence type="inferred from homology"/>
<dbReference type="SUPFAM" id="SSF143975">
    <property type="entry name" value="IlvD/EDD N-terminal domain-like"/>
    <property type="match status" value="1"/>
</dbReference>
<evidence type="ECO:0000256" key="5">
    <source>
        <dbReference type="ARBA" id="ARBA00023239"/>
    </source>
</evidence>
<dbReference type="EMBL" id="LAZR01041007">
    <property type="protein sequence ID" value="KKL13075.1"/>
    <property type="molecule type" value="Genomic_DNA"/>
</dbReference>
<dbReference type="Pfam" id="PF00920">
    <property type="entry name" value="ILVD_EDD_N"/>
    <property type="match status" value="1"/>
</dbReference>
<comment type="similarity">
    <text evidence="1">Belongs to the IlvD/Edd family.</text>
</comment>
<feature type="domain" description="Dihydroxy-acid/6-phosphogluconate dehydratase N-terminal" evidence="6">
    <location>
        <begin position="1"/>
        <end position="201"/>
    </location>
</feature>
<evidence type="ECO:0008006" key="9">
    <source>
        <dbReference type="Google" id="ProtNLM"/>
    </source>
</evidence>
<organism evidence="8">
    <name type="scientific">marine sediment metagenome</name>
    <dbReference type="NCBI Taxonomy" id="412755"/>
    <lineage>
        <taxon>unclassified sequences</taxon>
        <taxon>metagenomes</taxon>
        <taxon>ecological metagenomes</taxon>
    </lineage>
</organism>
<dbReference type="InterPro" id="IPR000581">
    <property type="entry name" value="ILV_EDD_N"/>
</dbReference>
<dbReference type="Pfam" id="PF24877">
    <property type="entry name" value="ILV_EDD_C"/>
    <property type="match status" value="1"/>
</dbReference>
<dbReference type="GO" id="GO:0016836">
    <property type="term" value="F:hydro-lyase activity"/>
    <property type="evidence" value="ECO:0007669"/>
    <property type="project" value="TreeGrafter"/>
</dbReference>
<dbReference type="SUPFAM" id="SSF52016">
    <property type="entry name" value="LeuD/IlvD-like"/>
    <property type="match status" value="1"/>
</dbReference>
<keyword evidence="2" id="KW-0479">Metal-binding</keyword>
<dbReference type="Gene3D" id="3.50.30.80">
    <property type="entry name" value="IlvD/EDD C-terminal domain-like"/>
    <property type="match status" value="1"/>
</dbReference>
<reference evidence="8" key="1">
    <citation type="journal article" date="2015" name="Nature">
        <title>Complex archaea that bridge the gap between prokaryotes and eukaryotes.</title>
        <authorList>
            <person name="Spang A."/>
            <person name="Saw J.H."/>
            <person name="Jorgensen S.L."/>
            <person name="Zaremba-Niedzwiedzka K."/>
            <person name="Martijn J."/>
            <person name="Lind A.E."/>
            <person name="van Eijk R."/>
            <person name="Schleper C."/>
            <person name="Guy L."/>
            <person name="Ettema T.J."/>
        </authorList>
    </citation>
    <scope>NUCLEOTIDE SEQUENCE</scope>
</reference>
<dbReference type="FunFam" id="3.50.30.80:FF:000001">
    <property type="entry name" value="Dihydroxy-acid dehydratase"/>
    <property type="match status" value="1"/>
</dbReference>
<keyword evidence="3" id="KW-0408">Iron</keyword>
<dbReference type="GO" id="GO:0051536">
    <property type="term" value="F:iron-sulfur cluster binding"/>
    <property type="evidence" value="ECO:0007669"/>
    <property type="project" value="UniProtKB-KW"/>
</dbReference>
<dbReference type="PANTHER" id="PTHR43661:SF3">
    <property type="entry name" value="D-XYLONATE DEHYDRATASE YAGF-RELATED"/>
    <property type="match status" value="1"/>
</dbReference>
<dbReference type="InterPro" id="IPR056740">
    <property type="entry name" value="ILV_EDD_C"/>
</dbReference>
<evidence type="ECO:0000259" key="7">
    <source>
        <dbReference type="Pfam" id="PF24877"/>
    </source>
</evidence>
<dbReference type="PANTHER" id="PTHR43661">
    <property type="entry name" value="D-XYLONATE DEHYDRATASE"/>
    <property type="match status" value="1"/>
</dbReference>
<name>A0A0F9AUE7_9ZZZZ</name>
<evidence type="ECO:0000259" key="6">
    <source>
        <dbReference type="Pfam" id="PF00920"/>
    </source>
</evidence>
<gene>
    <name evidence="8" type="ORF">LCGC14_2529380</name>
</gene>
<dbReference type="InterPro" id="IPR037237">
    <property type="entry name" value="IlvD/EDD_N"/>
</dbReference>
<evidence type="ECO:0000256" key="4">
    <source>
        <dbReference type="ARBA" id="ARBA00023014"/>
    </source>
</evidence>
<evidence type="ECO:0000313" key="8">
    <source>
        <dbReference type="EMBL" id="KKL13075.1"/>
    </source>
</evidence>
<evidence type="ECO:0000256" key="1">
    <source>
        <dbReference type="ARBA" id="ARBA00006486"/>
    </source>
</evidence>
<feature type="domain" description="Dihydroxy-acid/6-phosphogluconate dehydratase C-terminal" evidence="7">
    <location>
        <begin position="215"/>
        <end position="406"/>
    </location>
</feature>
<protein>
    <recommendedName>
        <fullName evidence="9">Dihydroxy-acid dehydratase</fullName>
    </recommendedName>
</protein>
<keyword evidence="4" id="KW-0411">Iron-sulfur</keyword>
<sequence length="415" mass="43776">GPMLAGTWRGRKVDLKTVFEAVGLAEAGKITKEDMDKLEEVACPGCGSCAGLFTANSMNCLTEALGIALPGNGTIPAVDSRRYALARESGQVVLDLIKKDVTARKILDKKAFRNAIAADMAIGASSNTVLHLLAIAHEADVELDLDTMNEISKQTPNLVRLSPSGNHYMEDFDEAGGMNAVLKELAEKRVIDGTARTVVGSMKSRLRSASGPDGDVIRTSRTAHMKKGGLAILKGNLAPEGAVVKESAVAENMLKHSGPAKVFDSEETAVKAILDGKIKRGNVVVIRYEGPKGGPGMREMLTPTSAIAGMGLDKTVALITDGRFSGATRGAAIGHISPEAAAGGPIGALKDGDTIDIDIKAKKLNVELSKDEIKERLARVKPRKPKIKQGYLQRYAETVTSASKGAVLKSENNGK</sequence>
<accession>A0A0F9AUE7</accession>
<dbReference type="GO" id="GO:0005829">
    <property type="term" value="C:cytosol"/>
    <property type="evidence" value="ECO:0007669"/>
    <property type="project" value="TreeGrafter"/>
</dbReference>
<dbReference type="InterPro" id="IPR042096">
    <property type="entry name" value="Dihydro-acid_dehy_C"/>
</dbReference>
<dbReference type="AlphaFoldDB" id="A0A0F9AUE7"/>